<accession>A0A183T301</accession>
<dbReference type="WBParaSite" id="SSLN_0001127201-mRNA-1">
    <property type="protein sequence ID" value="SSLN_0001127201-mRNA-1"/>
    <property type="gene ID" value="SSLN_0001127201"/>
</dbReference>
<sequence length="78" mass="8647">MISPSPRGVVEDSANLAPPPAINVEARPSISVSYIDKDLATCSHVYLRVDRVRQPLEPSYDGPIRVVSRGTKTFRIQR</sequence>
<gene>
    <name evidence="1" type="ORF">SSLN_LOCUS10849</name>
</gene>
<dbReference type="EMBL" id="UYSU01036126">
    <property type="protein sequence ID" value="VDL97234.1"/>
    <property type="molecule type" value="Genomic_DNA"/>
</dbReference>
<protein>
    <submittedName>
        <fullName evidence="1 3">Uncharacterized protein</fullName>
    </submittedName>
</protein>
<dbReference type="Proteomes" id="UP000275846">
    <property type="component" value="Unassembled WGS sequence"/>
</dbReference>
<keyword evidence="2" id="KW-1185">Reference proteome</keyword>
<evidence type="ECO:0000313" key="3">
    <source>
        <dbReference type="WBParaSite" id="SSLN_0001127201-mRNA-1"/>
    </source>
</evidence>
<reference evidence="3" key="1">
    <citation type="submission" date="2016-06" db="UniProtKB">
        <authorList>
            <consortium name="WormBaseParasite"/>
        </authorList>
    </citation>
    <scope>IDENTIFICATION</scope>
</reference>
<dbReference type="OrthoDB" id="6279146at2759"/>
<proteinExistence type="predicted"/>
<name>A0A183T301_SCHSO</name>
<evidence type="ECO:0000313" key="1">
    <source>
        <dbReference type="EMBL" id="VDL97234.1"/>
    </source>
</evidence>
<reference evidence="1 2" key="2">
    <citation type="submission" date="2018-11" db="EMBL/GenBank/DDBJ databases">
        <authorList>
            <consortium name="Pathogen Informatics"/>
        </authorList>
    </citation>
    <scope>NUCLEOTIDE SEQUENCE [LARGE SCALE GENOMIC DNA]</scope>
    <source>
        <strain evidence="1 2">NST_G2</strain>
    </source>
</reference>
<organism evidence="3">
    <name type="scientific">Schistocephalus solidus</name>
    <name type="common">Tapeworm</name>
    <dbReference type="NCBI Taxonomy" id="70667"/>
    <lineage>
        <taxon>Eukaryota</taxon>
        <taxon>Metazoa</taxon>
        <taxon>Spiralia</taxon>
        <taxon>Lophotrochozoa</taxon>
        <taxon>Platyhelminthes</taxon>
        <taxon>Cestoda</taxon>
        <taxon>Eucestoda</taxon>
        <taxon>Diphyllobothriidea</taxon>
        <taxon>Diphyllobothriidae</taxon>
        <taxon>Schistocephalus</taxon>
    </lineage>
</organism>
<dbReference type="AlphaFoldDB" id="A0A183T301"/>
<evidence type="ECO:0000313" key="2">
    <source>
        <dbReference type="Proteomes" id="UP000275846"/>
    </source>
</evidence>